<dbReference type="SUPFAM" id="SSF48726">
    <property type="entry name" value="Immunoglobulin"/>
    <property type="match status" value="1"/>
</dbReference>
<dbReference type="InterPro" id="IPR013106">
    <property type="entry name" value="Ig_V-set"/>
</dbReference>
<dbReference type="Bgee" id="ENSOANG00000043476">
    <property type="expression patterns" value="Expressed in ovary"/>
</dbReference>
<dbReference type="Proteomes" id="UP000002279">
    <property type="component" value="Chromosome 2"/>
</dbReference>
<dbReference type="PANTHER" id="PTHR23268">
    <property type="entry name" value="T-CELL RECEPTOR BETA CHAIN"/>
    <property type="match status" value="1"/>
</dbReference>
<evidence type="ECO:0000256" key="1">
    <source>
        <dbReference type="ARBA" id="ARBA00022729"/>
    </source>
</evidence>
<dbReference type="InParanoid" id="A0A6I8NG42"/>
<evidence type="ECO:0000259" key="5">
    <source>
        <dbReference type="Pfam" id="PF07686"/>
    </source>
</evidence>
<dbReference type="Ensembl" id="ENSOANT00000046968.1">
    <property type="protein sequence ID" value="ENSOANP00000039681.1"/>
    <property type="gene ID" value="ENSOANG00000043476.1"/>
</dbReference>
<dbReference type="GeneTree" id="ENSGT00940000164297"/>
<feature type="region of interest" description="Disordered" evidence="3">
    <location>
        <begin position="128"/>
        <end position="153"/>
    </location>
</feature>
<feature type="chain" id="PRO_5026137963" description="Immunoglobulin V-set domain-containing protein" evidence="4">
    <location>
        <begin position="22"/>
        <end position="218"/>
    </location>
</feature>
<dbReference type="AlphaFoldDB" id="A0A6I8NG42"/>
<proteinExistence type="predicted"/>
<protein>
    <recommendedName>
        <fullName evidence="5">Immunoglobulin V-set domain-containing protein</fullName>
    </recommendedName>
</protein>
<dbReference type="Pfam" id="PF07686">
    <property type="entry name" value="V-set"/>
    <property type="match status" value="1"/>
</dbReference>
<dbReference type="GO" id="GO:0005886">
    <property type="term" value="C:plasma membrane"/>
    <property type="evidence" value="ECO:0000318"/>
    <property type="project" value="GO_Central"/>
</dbReference>
<dbReference type="InterPro" id="IPR013783">
    <property type="entry name" value="Ig-like_fold"/>
</dbReference>
<dbReference type="GO" id="GO:0007166">
    <property type="term" value="P:cell surface receptor signaling pathway"/>
    <property type="evidence" value="ECO:0000318"/>
    <property type="project" value="GO_Central"/>
</dbReference>
<name>A0A6I8NG42_ORNAN</name>
<reference evidence="6 7" key="1">
    <citation type="journal article" date="2008" name="Nature">
        <title>Genome analysis of the platypus reveals unique signatures of evolution.</title>
        <authorList>
            <person name="Warren W.C."/>
            <person name="Hillier L.W."/>
            <person name="Marshall Graves J.A."/>
            <person name="Birney E."/>
            <person name="Ponting C.P."/>
            <person name="Grutzner F."/>
            <person name="Belov K."/>
            <person name="Miller W."/>
            <person name="Clarke L."/>
            <person name="Chinwalla A.T."/>
            <person name="Yang S.P."/>
            <person name="Heger A."/>
            <person name="Locke D.P."/>
            <person name="Miethke P."/>
            <person name="Waters P.D."/>
            <person name="Veyrunes F."/>
            <person name="Fulton L."/>
            <person name="Fulton B."/>
            <person name="Graves T."/>
            <person name="Wallis J."/>
            <person name="Puente X.S."/>
            <person name="Lopez-Otin C."/>
            <person name="Ordonez G.R."/>
            <person name="Eichler E.E."/>
            <person name="Chen L."/>
            <person name="Cheng Z."/>
            <person name="Deakin J.E."/>
            <person name="Alsop A."/>
            <person name="Thompson K."/>
            <person name="Kirby P."/>
            <person name="Papenfuss A.T."/>
            <person name="Wakefield M.J."/>
            <person name="Olender T."/>
            <person name="Lancet D."/>
            <person name="Huttley G.A."/>
            <person name="Smit A.F."/>
            <person name="Pask A."/>
            <person name="Temple-Smith P."/>
            <person name="Batzer M.A."/>
            <person name="Walker J.A."/>
            <person name="Konkel M.K."/>
            <person name="Harris R.S."/>
            <person name="Whittington C.M."/>
            <person name="Wong E.S."/>
            <person name="Gemmell N.J."/>
            <person name="Buschiazzo E."/>
            <person name="Vargas Jentzsch I.M."/>
            <person name="Merkel A."/>
            <person name="Schmitz J."/>
            <person name="Zemann A."/>
            <person name="Churakov G."/>
            <person name="Kriegs J.O."/>
            <person name="Brosius J."/>
            <person name="Murchison E.P."/>
            <person name="Sachidanandam R."/>
            <person name="Smith C."/>
            <person name="Hannon G.J."/>
            <person name="Tsend-Ayush E."/>
            <person name="McMillan D."/>
            <person name="Attenborough R."/>
            <person name="Rens W."/>
            <person name="Ferguson-Smith M."/>
            <person name="Lefevre C.M."/>
            <person name="Sharp J.A."/>
            <person name="Nicholas K.R."/>
            <person name="Ray D.A."/>
            <person name="Kube M."/>
            <person name="Reinhardt R."/>
            <person name="Pringle T.H."/>
            <person name="Taylor J."/>
            <person name="Jones R.C."/>
            <person name="Nixon B."/>
            <person name="Dacheux J.L."/>
            <person name="Niwa H."/>
            <person name="Sekita Y."/>
            <person name="Huang X."/>
            <person name="Stark A."/>
            <person name="Kheradpour P."/>
            <person name="Kellis M."/>
            <person name="Flicek P."/>
            <person name="Chen Y."/>
            <person name="Webber C."/>
            <person name="Hardison R."/>
            <person name="Nelson J."/>
            <person name="Hallsworth-Pepin K."/>
            <person name="Delehaunty K."/>
            <person name="Markovic C."/>
            <person name="Minx P."/>
            <person name="Feng Y."/>
            <person name="Kremitzki C."/>
            <person name="Mitreva M."/>
            <person name="Glasscock J."/>
            <person name="Wylie T."/>
            <person name="Wohldmann P."/>
            <person name="Thiru P."/>
            <person name="Nhan M.N."/>
            <person name="Pohl C.S."/>
            <person name="Smith S.M."/>
            <person name="Hou S."/>
            <person name="Nefedov M."/>
            <person name="de Jong P.J."/>
            <person name="Renfree M.B."/>
            <person name="Mardis E.R."/>
            <person name="Wilson R.K."/>
        </authorList>
    </citation>
    <scope>NUCLEOTIDE SEQUENCE [LARGE SCALE GENOMIC DNA]</scope>
    <source>
        <strain evidence="6 7">Glennie</strain>
    </source>
</reference>
<evidence type="ECO:0000256" key="3">
    <source>
        <dbReference type="SAM" id="MobiDB-lite"/>
    </source>
</evidence>
<evidence type="ECO:0000256" key="2">
    <source>
        <dbReference type="ARBA" id="ARBA00022859"/>
    </source>
</evidence>
<dbReference type="InterPro" id="IPR036179">
    <property type="entry name" value="Ig-like_dom_sf"/>
</dbReference>
<dbReference type="GO" id="GO:0002376">
    <property type="term" value="P:immune system process"/>
    <property type="evidence" value="ECO:0007669"/>
    <property type="project" value="UniProtKB-KW"/>
</dbReference>
<reference evidence="6" key="3">
    <citation type="submission" date="2025-09" db="UniProtKB">
        <authorList>
            <consortium name="Ensembl"/>
        </authorList>
    </citation>
    <scope>IDENTIFICATION</scope>
    <source>
        <strain evidence="6">Glennie</strain>
    </source>
</reference>
<accession>A0A6I8NG42</accession>
<dbReference type="FunCoup" id="A0A6I8NG42">
    <property type="interactions" value="138"/>
</dbReference>
<evidence type="ECO:0000313" key="6">
    <source>
        <dbReference type="Ensembl" id="ENSOANP00000039681.1"/>
    </source>
</evidence>
<evidence type="ECO:0000256" key="4">
    <source>
        <dbReference type="SAM" id="SignalP"/>
    </source>
</evidence>
<keyword evidence="2" id="KW-0391">Immunity</keyword>
<feature type="signal peptide" evidence="4">
    <location>
        <begin position="1"/>
        <end position="21"/>
    </location>
</feature>
<keyword evidence="7" id="KW-1185">Reference proteome</keyword>
<dbReference type="Gene3D" id="2.60.40.10">
    <property type="entry name" value="Immunoglobulins"/>
    <property type="match status" value="1"/>
</dbReference>
<sequence>MGPAPVWLVAFCLLGAGPTEAGVTQTPRHVLAWPGKALALTCKQDLGHSYMYWYRQDLGQGLRLIYYSAGVGGKDKGEAPGEFDVDRSEIQIFFLKKPALKTTDSSRYFCASSVTTVLQRPLYPVHKFPPARGRKQEAEMRPKAHRPGPVSDLLEKNWKPLSLEPVGRQEQGRDSHSRSGHSLWEFLLFCVSKEPNPGSSSDTFTPFAPIPGTSLFLR</sequence>
<evidence type="ECO:0000313" key="7">
    <source>
        <dbReference type="Proteomes" id="UP000002279"/>
    </source>
</evidence>
<organism evidence="6 7">
    <name type="scientific">Ornithorhynchus anatinus</name>
    <name type="common">Duckbill platypus</name>
    <dbReference type="NCBI Taxonomy" id="9258"/>
    <lineage>
        <taxon>Eukaryota</taxon>
        <taxon>Metazoa</taxon>
        <taxon>Chordata</taxon>
        <taxon>Craniata</taxon>
        <taxon>Vertebrata</taxon>
        <taxon>Euteleostomi</taxon>
        <taxon>Mammalia</taxon>
        <taxon>Monotremata</taxon>
        <taxon>Ornithorhynchidae</taxon>
        <taxon>Ornithorhynchus</taxon>
    </lineage>
</organism>
<feature type="domain" description="Immunoglobulin V-set" evidence="5">
    <location>
        <begin position="25"/>
        <end position="112"/>
    </location>
</feature>
<dbReference type="InterPro" id="IPR050413">
    <property type="entry name" value="TCR_beta_variable"/>
</dbReference>
<reference evidence="6" key="2">
    <citation type="submission" date="2025-08" db="UniProtKB">
        <authorList>
            <consortium name="Ensembl"/>
        </authorList>
    </citation>
    <scope>IDENTIFICATION</scope>
    <source>
        <strain evidence="6">Glennie</strain>
    </source>
</reference>
<keyword evidence="1 4" id="KW-0732">Signal</keyword>
<dbReference type="PANTHER" id="PTHR23268:SF28">
    <property type="entry name" value="T CELL RECEPTOR BETA VARIABLE 19"/>
    <property type="match status" value="1"/>
</dbReference>